<sequence>MISVFPFRPVQGGESQKATACAGTNAPARVAIWTILCCVWQCREIILLPVDQSIYLPAKIISHSALISILASLRTSGVKIRILEVTNQGYPYSSSG</sequence>
<dbReference type="InParanoid" id="Q2LUX2"/>
<gene>
    <name evidence="1" type="ORF">SYN_03085</name>
</gene>
<dbReference type="KEGG" id="sat:SYN_03085"/>
<dbReference type="Proteomes" id="UP000001933">
    <property type="component" value="Chromosome"/>
</dbReference>
<evidence type="ECO:0000313" key="2">
    <source>
        <dbReference type="Proteomes" id="UP000001933"/>
    </source>
</evidence>
<dbReference type="AlphaFoldDB" id="Q2LUX2"/>
<accession>Q2LUX2</accession>
<name>Q2LUX2_SYNAS</name>
<organism evidence="1 2">
    <name type="scientific">Syntrophus aciditrophicus (strain SB)</name>
    <dbReference type="NCBI Taxonomy" id="56780"/>
    <lineage>
        <taxon>Bacteria</taxon>
        <taxon>Pseudomonadati</taxon>
        <taxon>Thermodesulfobacteriota</taxon>
        <taxon>Syntrophia</taxon>
        <taxon>Syntrophales</taxon>
        <taxon>Syntrophaceae</taxon>
        <taxon>Syntrophus</taxon>
    </lineage>
</organism>
<dbReference type="EMBL" id="CP000252">
    <property type="protein sequence ID" value="ABC77879.1"/>
    <property type="molecule type" value="Genomic_DNA"/>
</dbReference>
<protein>
    <submittedName>
        <fullName evidence="1">Hypothetical cytosolic protein</fullName>
    </submittedName>
</protein>
<reference evidence="1 2" key="1">
    <citation type="journal article" date="2007" name="Proc. Natl. Acad. Sci. U.S.A.">
        <title>The genome of Syntrophus aciditrophicus: life at the thermodynamic limit of microbial growth.</title>
        <authorList>
            <person name="McInerney M.J."/>
            <person name="Rohlin L."/>
            <person name="Mouttaki H."/>
            <person name="Kim U."/>
            <person name="Krupp R.S."/>
            <person name="Rios-Hernandez L."/>
            <person name="Sieber J."/>
            <person name="Struchtemeyer C.G."/>
            <person name="Bhattacharyya A."/>
            <person name="Campbell J.W."/>
            <person name="Gunsalus R.P."/>
        </authorList>
    </citation>
    <scope>NUCLEOTIDE SEQUENCE [LARGE SCALE GENOMIC DNA]</scope>
    <source>
        <strain evidence="1 2">SB</strain>
    </source>
</reference>
<dbReference type="HOGENOM" id="CLU_2358637_0_0_7"/>
<proteinExistence type="predicted"/>
<evidence type="ECO:0000313" key="1">
    <source>
        <dbReference type="EMBL" id="ABC77879.1"/>
    </source>
</evidence>
<keyword evidence="2" id="KW-1185">Reference proteome</keyword>